<organism evidence="1 2">
    <name type="scientific">Chionoecetes opilio</name>
    <name type="common">Atlantic snow crab</name>
    <name type="synonym">Cancer opilio</name>
    <dbReference type="NCBI Taxonomy" id="41210"/>
    <lineage>
        <taxon>Eukaryota</taxon>
        <taxon>Metazoa</taxon>
        <taxon>Ecdysozoa</taxon>
        <taxon>Arthropoda</taxon>
        <taxon>Crustacea</taxon>
        <taxon>Multicrustacea</taxon>
        <taxon>Malacostraca</taxon>
        <taxon>Eumalacostraca</taxon>
        <taxon>Eucarida</taxon>
        <taxon>Decapoda</taxon>
        <taxon>Pleocyemata</taxon>
        <taxon>Brachyura</taxon>
        <taxon>Eubrachyura</taxon>
        <taxon>Majoidea</taxon>
        <taxon>Majidae</taxon>
        <taxon>Chionoecetes</taxon>
    </lineage>
</organism>
<name>A0A8J4Y6I3_CHIOP</name>
<dbReference type="EMBL" id="JACEEZ010010085">
    <property type="protein sequence ID" value="KAG0722050.1"/>
    <property type="molecule type" value="Genomic_DNA"/>
</dbReference>
<dbReference type="Proteomes" id="UP000770661">
    <property type="component" value="Unassembled WGS sequence"/>
</dbReference>
<reference evidence="1" key="1">
    <citation type="submission" date="2020-07" db="EMBL/GenBank/DDBJ databases">
        <title>The High-quality genome of the commercially important snow crab, Chionoecetes opilio.</title>
        <authorList>
            <person name="Jeong J.-H."/>
            <person name="Ryu S."/>
        </authorList>
    </citation>
    <scope>NUCLEOTIDE SEQUENCE</scope>
    <source>
        <strain evidence="1">MADBK_172401_WGS</strain>
        <tissue evidence="1">Digestive gland</tissue>
    </source>
</reference>
<keyword evidence="2" id="KW-1185">Reference proteome</keyword>
<dbReference type="AlphaFoldDB" id="A0A8J4Y6I3"/>
<accession>A0A8J4Y6I3</accession>
<sequence>MKKLVEEQAAEAQNTTPKRSSVWSLLKSFVDDVVILLKIQYHLVSLGHGGEDGHHSKFPDDNILLKRTLPDAGAKSGCQLCFFCFNSL</sequence>
<protein>
    <submittedName>
        <fullName evidence="1">Uncharacterized protein</fullName>
    </submittedName>
</protein>
<evidence type="ECO:0000313" key="2">
    <source>
        <dbReference type="Proteomes" id="UP000770661"/>
    </source>
</evidence>
<evidence type="ECO:0000313" key="1">
    <source>
        <dbReference type="EMBL" id="KAG0722050.1"/>
    </source>
</evidence>
<proteinExistence type="predicted"/>
<comment type="caution">
    <text evidence="1">The sequence shown here is derived from an EMBL/GenBank/DDBJ whole genome shotgun (WGS) entry which is preliminary data.</text>
</comment>
<gene>
    <name evidence="1" type="ORF">GWK47_045194</name>
</gene>